<sequence>MIRGMDHLSYKDRMKELGVFSLEKRKLHCDLTAAFRNLKSTCKKVINSEQKVIKGKHLFKYAKDDCENAKYFQKDEFDATFRKWSPATSGPKLMP</sequence>
<gene>
    <name evidence="1" type="ORF">DUI87_10708</name>
</gene>
<name>A0A3M0KJF1_HIRRU</name>
<organism evidence="1 2">
    <name type="scientific">Hirundo rustica rustica</name>
    <dbReference type="NCBI Taxonomy" id="333673"/>
    <lineage>
        <taxon>Eukaryota</taxon>
        <taxon>Metazoa</taxon>
        <taxon>Chordata</taxon>
        <taxon>Craniata</taxon>
        <taxon>Vertebrata</taxon>
        <taxon>Euteleostomi</taxon>
        <taxon>Archelosauria</taxon>
        <taxon>Archosauria</taxon>
        <taxon>Dinosauria</taxon>
        <taxon>Saurischia</taxon>
        <taxon>Theropoda</taxon>
        <taxon>Coelurosauria</taxon>
        <taxon>Aves</taxon>
        <taxon>Neognathae</taxon>
        <taxon>Neoaves</taxon>
        <taxon>Telluraves</taxon>
        <taxon>Australaves</taxon>
        <taxon>Passeriformes</taxon>
        <taxon>Sylvioidea</taxon>
        <taxon>Hirundinidae</taxon>
        <taxon>Hirundo</taxon>
    </lineage>
</organism>
<protein>
    <submittedName>
        <fullName evidence="1">Uncharacterized protein</fullName>
    </submittedName>
</protein>
<reference evidence="1 2" key="1">
    <citation type="submission" date="2018-07" db="EMBL/GenBank/DDBJ databases">
        <title>A high quality draft genome assembly of the barn swallow (H. rustica rustica).</title>
        <authorList>
            <person name="Formenti G."/>
            <person name="Chiara M."/>
            <person name="Poveda L."/>
            <person name="Francoijs K.-J."/>
            <person name="Bonisoli-Alquati A."/>
            <person name="Canova L."/>
            <person name="Gianfranceschi L."/>
            <person name="Horner D.S."/>
            <person name="Saino N."/>
        </authorList>
    </citation>
    <scope>NUCLEOTIDE SEQUENCE [LARGE SCALE GENOMIC DNA]</scope>
    <source>
        <strain evidence="1">Chelidonia</strain>
        <tissue evidence="1">Blood</tissue>
    </source>
</reference>
<dbReference type="Proteomes" id="UP000269221">
    <property type="component" value="Unassembled WGS sequence"/>
</dbReference>
<accession>A0A3M0KJF1</accession>
<dbReference type="EMBL" id="QRBI01000106">
    <property type="protein sequence ID" value="RMC13175.1"/>
    <property type="molecule type" value="Genomic_DNA"/>
</dbReference>
<evidence type="ECO:0000313" key="2">
    <source>
        <dbReference type="Proteomes" id="UP000269221"/>
    </source>
</evidence>
<proteinExistence type="predicted"/>
<dbReference type="OrthoDB" id="276744at2759"/>
<keyword evidence="2" id="KW-1185">Reference proteome</keyword>
<dbReference type="AlphaFoldDB" id="A0A3M0KJF1"/>
<evidence type="ECO:0000313" key="1">
    <source>
        <dbReference type="EMBL" id="RMC13175.1"/>
    </source>
</evidence>
<comment type="caution">
    <text evidence="1">The sequence shown here is derived from an EMBL/GenBank/DDBJ whole genome shotgun (WGS) entry which is preliminary data.</text>
</comment>